<sequence length="172" mass="19736">MGAGIDMRLRFPDGHMKALSSVNGKDTILDLANSILVELNQRYAVLAGGEFDGHEFQFHDIKIIVRSENGDCEVLGKGKYAYEHLLQDVRIDRNVLSIQIIRNRWEEVNRDGSIFDFFCFTGRSSCGAGYRTETFDHHKRKKKLNRLRESFPSGQAEDKLEPETATCKYFEK</sequence>
<gene>
    <name evidence="1" type="ORF">QSP1433_LOCUS2882</name>
</gene>
<proteinExistence type="predicted"/>
<name>A0A7S2RFI0_9STRA</name>
<accession>A0A7S2RFI0</accession>
<evidence type="ECO:0000313" key="1">
    <source>
        <dbReference type="EMBL" id="CAD9669615.1"/>
    </source>
</evidence>
<organism evidence="1">
    <name type="scientific">Mucochytrium quahogii</name>
    <dbReference type="NCBI Taxonomy" id="96639"/>
    <lineage>
        <taxon>Eukaryota</taxon>
        <taxon>Sar</taxon>
        <taxon>Stramenopiles</taxon>
        <taxon>Bigyra</taxon>
        <taxon>Labyrinthulomycetes</taxon>
        <taxon>Thraustochytrida</taxon>
        <taxon>Thraustochytriidae</taxon>
        <taxon>Mucochytrium</taxon>
    </lineage>
</organism>
<protein>
    <submittedName>
        <fullName evidence="1">Uncharacterized protein</fullName>
    </submittedName>
</protein>
<reference evidence="1" key="1">
    <citation type="submission" date="2021-01" db="EMBL/GenBank/DDBJ databases">
        <authorList>
            <person name="Corre E."/>
            <person name="Pelletier E."/>
            <person name="Niang G."/>
            <person name="Scheremetjew M."/>
            <person name="Finn R."/>
            <person name="Kale V."/>
            <person name="Holt S."/>
            <person name="Cochrane G."/>
            <person name="Meng A."/>
            <person name="Brown T."/>
            <person name="Cohen L."/>
        </authorList>
    </citation>
    <scope>NUCLEOTIDE SEQUENCE</scope>
    <source>
        <strain evidence="1">NY070348D</strain>
    </source>
</reference>
<dbReference type="EMBL" id="HBHK01004817">
    <property type="protein sequence ID" value="CAD9669615.1"/>
    <property type="molecule type" value="Transcribed_RNA"/>
</dbReference>
<dbReference type="AlphaFoldDB" id="A0A7S2RFI0"/>